<keyword evidence="2 5" id="KW-0479">Metal-binding</keyword>
<dbReference type="HAMAP" id="MF_00767">
    <property type="entry name" value="Arg_catab_AstE"/>
    <property type="match status" value="1"/>
</dbReference>
<feature type="domain" description="AstE/AspA barrel-sandwich hybrid" evidence="7">
    <location>
        <begin position="264"/>
        <end position="338"/>
    </location>
</feature>
<evidence type="ECO:0000259" key="7">
    <source>
        <dbReference type="Pfam" id="PF04952"/>
    </source>
</evidence>
<evidence type="ECO:0000256" key="2">
    <source>
        <dbReference type="ARBA" id="ARBA00022723"/>
    </source>
</evidence>
<dbReference type="EC" id="3.5.1.96" evidence="5 6"/>
<evidence type="ECO:0000256" key="3">
    <source>
        <dbReference type="ARBA" id="ARBA00022801"/>
    </source>
</evidence>
<dbReference type="NCBIfam" id="TIGR03242">
    <property type="entry name" value="arg_catab_astE"/>
    <property type="match status" value="1"/>
</dbReference>
<keyword evidence="4 5" id="KW-0862">Zinc</keyword>
<comment type="similarity">
    <text evidence="5">Belongs to the AspA/AstE family. Succinylglutamate desuccinylase subfamily.</text>
</comment>
<dbReference type="SUPFAM" id="SSF53187">
    <property type="entry name" value="Zn-dependent exopeptidases"/>
    <property type="match status" value="1"/>
</dbReference>
<reference evidence="10" key="1">
    <citation type="journal article" date="2019" name="Int. J. Syst. Evol. Microbiol.">
        <title>The Global Catalogue of Microorganisms (GCM) 10K type strain sequencing project: providing services to taxonomists for standard genome sequencing and annotation.</title>
        <authorList>
            <consortium name="The Broad Institute Genomics Platform"/>
            <consortium name="The Broad Institute Genome Sequencing Center for Infectious Disease"/>
            <person name="Wu L."/>
            <person name="Ma J."/>
        </authorList>
    </citation>
    <scope>NUCLEOTIDE SEQUENCE [LARGE SCALE GENOMIC DNA]</scope>
    <source>
        <strain evidence="10">KCTC 22280</strain>
    </source>
</reference>
<sequence>MLPAQTLFDGHGDWLAHTLTLGGQSCPELPLALAAGGQLQRLDTGLLHYQPDHDATDAPALILSAGIHGNETAPIELLNDLVDDIVNGRLQPAIPLLLILGNPPAIIAAERFTDHNLNRLFCGAWQAYPDCYETRRAAQLEAVCRAFRKQHQGPLRHYDLHTAIRPSRREKFALYPFVEDRQPPDPELAFLTEAGIGTLLLQHGHGTTFSSFTAEQLDAESFTLELGKVHPFGQNDLSRIAGLESALTRVIRNEPAPRVTGDQPPEIFEVVHEILNTGDHFRFHIADDVANFTEYPPGSLIWEDDTTGYRVGPEPEAIVFPNPRVPVGHRVGLMVRRKP</sequence>
<dbReference type="InterPro" id="IPR016681">
    <property type="entry name" value="SuccinylGlu_desuccinylase"/>
</dbReference>
<dbReference type="InterPro" id="IPR055438">
    <property type="entry name" value="AstE_AspA_cat"/>
</dbReference>
<comment type="function">
    <text evidence="5">Transforms N(2)-succinylglutamate into succinate and glutamate.</text>
</comment>
<comment type="caution">
    <text evidence="9">The sequence shown here is derived from an EMBL/GenBank/DDBJ whole genome shotgun (WGS) entry which is preliminary data.</text>
</comment>
<gene>
    <name evidence="5 9" type="primary">astE</name>
    <name evidence="9" type="ORF">GCM10007071_29800</name>
</gene>
<feature type="binding site" evidence="5">
    <location>
        <position position="68"/>
    </location>
    <ligand>
        <name>Zn(2+)</name>
        <dbReference type="ChEBI" id="CHEBI:29105"/>
    </ligand>
</feature>
<name>A0ABQ3B5S5_9GAMM</name>
<dbReference type="Gene3D" id="3.40.630.10">
    <property type="entry name" value="Zn peptidases"/>
    <property type="match status" value="1"/>
</dbReference>
<keyword evidence="3 5" id="KW-0378">Hydrolase</keyword>
<comment type="cofactor">
    <cofactor evidence="5">
        <name>Zn(2+)</name>
        <dbReference type="ChEBI" id="CHEBI:29105"/>
    </cofactor>
    <text evidence="5">Binds 1 zinc ion per subunit.</text>
</comment>
<protein>
    <recommendedName>
        <fullName evidence="5 6">Succinylglutamate desuccinylase</fullName>
        <ecNumber evidence="5 6">3.5.1.96</ecNumber>
    </recommendedName>
</protein>
<keyword evidence="1 5" id="KW-0056">Arginine metabolism</keyword>
<comment type="catalytic activity">
    <reaction evidence="5">
        <text>N-succinyl-L-glutamate + H2O = L-glutamate + succinate</text>
        <dbReference type="Rhea" id="RHEA:15169"/>
        <dbReference type="ChEBI" id="CHEBI:15377"/>
        <dbReference type="ChEBI" id="CHEBI:29985"/>
        <dbReference type="ChEBI" id="CHEBI:30031"/>
        <dbReference type="ChEBI" id="CHEBI:58763"/>
        <dbReference type="EC" id="3.5.1.96"/>
    </reaction>
</comment>
<feature type="binding site" evidence="5">
    <location>
        <position position="161"/>
    </location>
    <ligand>
        <name>Zn(2+)</name>
        <dbReference type="ChEBI" id="CHEBI:29105"/>
    </ligand>
</feature>
<dbReference type="PANTHER" id="PTHR15162">
    <property type="entry name" value="ASPARTOACYLASE"/>
    <property type="match status" value="1"/>
</dbReference>
<evidence type="ECO:0000256" key="4">
    <source>
        <dbReference type="ARBA" id="ARBA00022833"/>
    </source>
</evidence>
<keyword evidence="10" id="KW-1185">Reference proteome</keyword>
<feature type="domain" description="Succinylglutamate desuccinylase/Aspartoacylase catalytic" evidence="8">
    <location>
        <begin position="58"/>
        <end position="250"/>
    </location>
</feature>
<dbReference type="PANTHER" id="PTHR15162:SF7">
    <property type="entry name" value="SUCCINYLGLUTAMATE DESUCCINYLASE"/>
    <property type="match status" value="1"/>
</dbReference>
<dbReference type="Pfam" id="PF24827">
    <property type="entry name" value="AstE_AspA_cat"/>
    <property type="match status" value="1"/>
</dbReference>
<dbReference type="EMBL" id="BMXV01000007">
    <property type="protein sequence ID" value="GGY80510.1"/>
    <property type="molecule type" value="Genomic_DNA"/>
</dbReference>
<dbReference type="InterPro" id="IPR007036">
    <property type="entry name" value="Aste_AspA_hybrid_dom"/>
</dbReference>
<dbReference type="CDD" id="cd03855">
    <property type="entry name" value="M14_ASTE"/>
    <property type="match status" value="1"/>
</dbReference>
<dbReference type="RefSeq" id="WP_189577582.1">
    <property type="nucleotide sequence ID" value="NZ_BMXV01000007.1"/>
</dbReference>
<dbReference type="Proteomes" id="UP000601597">
    <property type="component" value="Unassembled WGS sequence"/>
</dbReference>
<evidence type="ECO:0000256" key="6">
    <source>
        <dbReference type="NCBIfam" id="TIGR03242"/>
    </source>
</evidence>
<dbReference type="InterPro" id="IPR050178">
    <property type="entry name" value="AspA/AstE_fam"/>
</dbReference>
<feature type="binding site" evidence="5">
    <location>
        <position position="71"/>
    </location>
    <ligand>
        <name>Zn(2+)</name>
        <dbReference type="ChEBI" id="CHEBI:29105"/>
    </ligand>
</feature>
<evidence type="ECO:0000256" key="1">
    <source>
        <dbReference type="ARBA" id="ARBA00022503"/>
    </source>
</evidence>
<dbReference type="Pfam" id="PF04952">
    <property type="entry name" value="AstE_AspA_hybrid"/>
    <property type="match status" value="1"/>
</dbReference>
<accession>A0ABQ3B5S5</accession>
<evidence type="ECO:0000313" key="10">
    <source>
        <dbReference type="Proteomes" id="UP000601597"/>
    </source>
</evidence>
<dbReference type="NCBIfam" id="NF003706">
    <property type="entry name" value="PRK05324.1"/>
    <property type="match status" value="1"/>
</dbReference>
<evidence type="ECO:0000256" key="5">
    <source>
        <dbReference type="HAMAP-Rule" id="MF_00767"/>
    </source>
</evidence>
<comment type="pathway">
    <text evidence="5">Amino-acid degradation; L-arginine degradation via AST pathway; L-glutamate and succinate from L-arginine: step 5/5.</text>
</comment>
<evidence type="ECO:0000313" key="9">
    <source>
        <dbReference type="EMBL" id="GGY80510.1"/>
    </source>
</evidence>
<evidence type="ECO:0000259" key="8">
    <source>
        <dbReference type="Pfam" id="PF24827"/>
    </source>
</evidence>
<proteinExistence type="inferred from homology"/>
<feature type="active site" evidence="5">
    <location>
        <position position="225"/>
    </location>
</feature>
<organism evidence="9 10">
    <name type="scientific">Marinobacter zhanjiangensis</name>
    <dbReference type="NCBI Taxonomy" id="578215"/>
    <lineage>
        <taxon>Bacteria</taxon>
        <taxon>Pseudomonadati</taxon>
        <taxon>Pseudomonadota</taxon>
        <taxon>Gammaproteobacteria</taxon>
        <taxon>Pseudomonadales</taxon>
        <taxon>Marinobacteraceae</taxon>
        <taxon>Marinobacter</taxon>
    </lineage>
</organism>